<dbReference type="PANTHER" id="PTHR12904:SF22">
    <property type="entry name" value="ZYG-11 FAMILY MEMBER B, CELL CYCLE REGULATOR"/>
    <property type="match status" value="1"/>
</dbReference>
<dbReference type="Gene3D" id="3.80.10.10">
    <property type="entry name" value="Ribonuclease Inhibitor"/>
    <property type="match status" value="1"/>
</dbReference>
<dbReference type="PANTHER" id="PTHR12904">
    <property type="match status" value="1"/>
</dbReference>
<evidence type="ECO:0000313" key="3">
    <source>
        <dbReference type="WBParaSite" id="TCNE_0001878301-mRNA-1"/>
    </source>
</evidence>
<evidence type="ECO:0000313" key="1">
    <source>
        <dbReference type="EMBL" id="VDM50100.1"/>
    </source>
</evidence>
<dbReference type="AlphaFoldDB" id="A0A183VDF9"/>
<organism evidence="2 3">
    <name type="scientific">Toxocara canis</name>
    <name type="common">Canine roundworm</name>
    <dbReference type="NCBI Taxonomy" id="6265"/>
    <lineage>
        <taxon>Eukaryota</taxon>
        <taxon>Metazoa</taxon>
        <taxon>Ecdysozoa</taxon>
        <taxon>Nematoda</taxon>
        <taxon>Chromadorea</taxon>
        <taxon>Rhabditida</taxon>
        <taxon>Spirurina</taxon>
        <taxon>Ascaridomorpha</taxon>
        <taxon>Ascaridoidea</taxon>
        <taxon>Toxocaridae</taxon>
        <taxon>Toxocara</taxon>
    </lineage>
</organism>
<dbReference type="WBParaSite" id="TCNE_0001878301-mRNA-1">
    <property type="protein sequence ID" value="TCNE_0001878301-mRNA-1"/>
    <property type="gene ID" value="TCNE_0001878301"/>
</dbReference>
<dbReference type="InterPro" id="IPR032675">
    <property type="entry name" value="LRR_dom_sf"/>
</dbReference>
<name>A0A183VDF9_TOXCA</name>
<sequence>MENDFYYEDEASGSAPCSLRDTALYCIGRTIYETRCIPPLAAPLPAELANSLVTCMRFRRLLNPNTIPLLDKRFTITEADLSFCEASASSLGVLRQHRLRRLSLCHTKMSNSSCLDLHALIRDLGPKTLANLEYLNISGSVSNILGVLELRSLTSLVVCESQSFGDYELQVICEFMAHLRVIDFSATAVTVISPLTKLRLVHRFIRLLYDSLDVGAMIVCGVLAEGVAWWPRLRLLDVAGSGLQSDGIDAICERVTQFVSLHPRLEYISILDTPLNRHPYQYPRQRHIPLQVANGGTRAQCLLALQRYWRADREAFTAHSLQAVYYLLQSSYDEFQPADLRLAVRVRFNFAFTILIKVKGGEGVG</sequence>
<dbReference type="Proteomes" id="UP000050794">
    <property type="component" value="Unassembled WGS sequence"/>
</dbReference>
<gene>
    <name evidence="1" type="ORF">TCNE_LOCUS18779</name>
</gene>
<accession>A0A183VDF9</accession>
<proteinExistence type="predicted"/>
<reference evidence="1 2" key="2">
    <citation type="submission" date="2018-11" db="EMBL/GenBank/DDBJ databases">
        <authorList>
            <consortium name="Pathogen Informatics"/>
        </authorList>
    </citation>
    <scope>NUCLEOTIDE SEQUENCE [LARGE SCALE GENOMIC DNA]</scope>
</reference>
<evidence type="ECO:0000313" key="2">
    <source>
        <dbReference type="Proteomes" id="UP000050794"/>
    </source>
</evidence>
<protein>
    <submittedName>
        <fullName evidence="3">Leucine-rich repeat-containing protein 14</fullName>
    </submittedName>
</protein>
<reference evidence="3" key="1">
    <citation type="submission" date="2016-06" db="UniProtKB">
        <authorList>
            <consortium name="WormBaseParasite"/>
        </authorList>
    </citation>
    <scope>IDENTIFICATION</scope>
</reference>
<dbReference type="SUPFAM" id="SSF52047">
    <property type="entry name" value="RNI-like"/>
    <property type="match status" value="1"/>
</dbReference>
<dbReference type="EMBL" id="UYWY01025951">
    <property type="protein sequence ID" value="VDM50100.1"/>
    <property type="molecule type" value="Genomic_DNA"/>
</dbReference>
<keyword evidence="2" id="KW-1185">Reference proteome</keyword>
<dbReference type="InterPro" id="IPR051341">
    <property type="entry name" value="Zyg-11_UBL_adapter"/>
</dbReference>
<dbReference type="GO" id="GO:0031462">
    <property type="term" value="C:Cul2-RING ubiquitin ligase complex"/>
    <property type="evidence" value="ECO:0007669"/>
    <property type="project" value="TreeGrafter"/>
</dbReference>